<feature type="region of interest" description="Disordered" evidence="3">
    <location>
        <begin position="583"/>
        <end position="605"/>
    </location>
</feature>
<dbReference type="InterPro" id="IPR050099">
    <property type="entry name" value="SIS_GmhA/DiaA_subfam"/>
</dbReference>
<dbReference type="InterPro" id="IPR029056">
    <property type="entry name" value="Ribokinase-like"/>
</dbReference>
<dbReference type="Proteomes" id="UP000655208">
    <property type="component" value="Unassembled WGS sequence"/>
</dbReference>
<dbReference type="RefSeq" id="WP_229674468.1">
    <property type="nucleotide sequence ID" value="NZ_BMNA01000006.1"/>
</dbReference>
<accession>A0A917T3L1</accession>
<reference evidence="5" key="1">
    <citation type="journal article" date="2014" name="Int. J. Syst. Evol. Microbiol.">
        <title>Complete genome sequence of Corynebacterium casei LMG S-19264T (=DSM 44701T), isolated from a smear-ripened cheese.</title>
        <authorList>
            <consortium name="US DOE Joint Genome Institute (JGI-PGF)"/>
            <person name="Walter F."/>
            <person name="Albersmeier A."/>
            <person name="Kalinowski J."/>
            <person name="Ruckert C."/>
        </authorList>
    </citation>
    <scope>NUCLEOTIDE SEQUENCE</scope>
    <source>
        <strain evidence="5">CGMCC 4.7308</strain>
    </source>
</reference>
<evidence type="ECO:0000313" key="6">
    <source>
        <dbReference type="Proteomes" id="UP000655208"/>
    </source>
</evidence>
<feature type="compositionally biased region" description="Gly residues" evidence="3">
    <location>
        <begin position="594"/>
        <end position="605"/>
    </location>
</feature>
<dbReference type="Pfam" id="PF01467">
    <property type="entry name" value="CTP_transf_like"/>
    <property type="match status" value="1"/>
</dbReference>
<dbReference type="EMBL" id="BMNA01000006">
    <property type="protein sequence ID" value="GGM08173.1"/>
    <property type="molecule type" value="Genomic_DNA"/>
</dbReference>
<evidence type="ECO:0000259" key="4">
    <source>
        <dbReference type="PROSITE" id="PS51464"/>
    </source>
</evidence>
<dbReference type="GO" id="GO:1901135">
    <property type="term" value="P:carbohydrate derivative metabolic process"/>
    <property type="evidence" value="ECO:0007669"/>
    <property type="project" value="InterPro"/>
</dbReference>
<comment type="caution">
    <text evidence="5">The sequence shown here is derived from an EMBL/GenBank/DDBJ whole genome shotgun (WGS) entry which is preliminary data.</text>
</comment>
<evidence type="ECO:0000256" key="1">
    <source>
        <dbReference type="ARBA" id="ARBA00023268"/>
    </source>
</evidence>
<protein>
    <recommendedName>
        <fullName evidence="4">SIS domain-containing protein</fullName>
    </recommendedName>
</protein>
<dbReference type="PROSITE" id="PS51464">
    <property type="entry name" value="SIS"/>
    <property type="match status" value="1"/>
</dbReference>
<dbReference type="SUPFAM" id="SSF53613">
    <property type="entry name" value="Ribokinase-like"/>
    <property type="match status" value="1"/>
</dbReference>
<dbReference type="GO" id="GO:0003824">
    <property type="term" value="F:catalytic activity"/>
    <property type="evidence" value="ECO:0007669"/>
    <property type="project" value="UniProtKB-KW"/>
</dbReference>
<evidence type="ECO:0000313" key="5">
    <source>
        <dbReference type="EMBL" id="GGM08173.1"/>
    </source>
</evidence>
<keyword evidence="2" id="KW-0119">Carbohydrate metabolism</keyword>
<dbReference type="SUPFAM" id="SSF52374">
    <property type="entry name" value="Nucleotidylyl transferase"/>
    <property type="match status" value="1"/>
</dbReference>
<dbReference type="Pfam" id="PF00294">
    <property type="entry name" value="PfkB"/>
    <property type="match status" value="1"/>
</dbReference>
<evidence type="ECO:0000256" key="3">
    <source>
        <dbReference type="SAM" id="MobiDB-lite"/>
    </source>
</evidence>
<feature type="region of interest" description="Disordered" evidence="3">
    <location>
        <begin position="202"/>
        <end position="282"/>
    </location>
</feature>
<gene>
    <name evidence="5" type="ORF">GCM10011594_30200</name>
</gene>
<dbReference type="GO" id="GO:0097367">
    <property type="term" value="F:carbohydrate derivative binding"/>
    <property type="evidence" value="ECO:0007669"/>
    <property type="project" value="InterPro"/>
</dbReference>
<dbReference type="NCBIfam" id="TIGR00125">
    <property type="entry name" value="cyt_tran_rel"/>
    <property type="match status" value="1"/>
</dbReference>
<sequence length="788" mass="79530">MTGWAWFETHGGELEQALASLRTHEQRLLDWGRELAGVLDRGGRLLAAGNGGSAAEAQHLTAELVGRFVDERRPLSAIALAAETSSLTAIVNDYGIDAMFARQVQAHGRAGDVLVLLSTSGRSPNVLQAAERARELGIRTWALTGPGPNPLTERCDDAVAIDAPSTSAVQTAHLVAVHALCAAVDEVLVPAAERRTAIAAGARAVASPPRTATPAAAAPVPGAGAGSGTAAPVVRSGVTDPFAVPGPVPEPRAAEQARPSGPSAASPSAASDAAPDAPLPDAAPHVVVVGDVVLDRDVDGRTERISPDAPVPVVDVTAVRESPGGAGLTALLCAASGARVTLVAPLAEDTGGRRLRDELAAGGVAVVGLGHEGGTRTKTRVRSAGQSVVRVDDGGPGAPAPVDGELAAVEAALAAADVVLVSDYGAGVTRHPEVRRLLGAAAARTHVVWDPHPRGGDPVPRCVLVTPNLAEAAAAVARAGGAATGGRHPDELAVRLRTELSATGVCVTAGEAGAYLALAGSDPLFVPAAAVTGGDPCGAGDRFAATAAVALARGAVLSEAVQRAVGEASAWVATGGADGFRRRRDEAPVRVGSGPDGGGPDGGSAGLPVGVASVAGLPGIDAPADGPDEVRRLGDRLRLRGTVVATGGCFDIVHPGHVATLQAARRLGDALVVVINSDESVRRLKGPDRPVVGVEDRARVLRAFDCVDAVVVFDEDDPRQVLDLLRPDVWAKGGDYGATPLVESGTVRRHGGRVVLLPYLDGRSTTGILQRSRAAGDARPAVPAAPPE</sequence>
<reference evidence="5" key="2">
    <citation type="submission" date="2020-09" db="EMBL/GenBank/DDBJ databases">
        <authorList>
            <person name="Sun Q."/>
            <person name="Zhou Y."/>
        </authorList>
    </citation>
    <scope>NUCLEOTIDE SEQUENCE</scope>
    <source>
        <strain evidence="5">CGMCC 4.7308</strain>
    </source>
</reference>
<dbReference type="InterPro" id="IPR011611">
    <property type="entry name" value="PfkB_dom"/>
</dbReference>
<dbReference type="Pfam" id="PF13580">
    <property type="entry name" value="SIS_2"/>
    <property type="match status" value="1"/>
</dbReference>
<keyword evidence="1" id="KW-0511">Multifunctional enzyme</keyword>
<dbReference type="Gene3D" id="3.40.50.620">
    <property type="entry name" value="HUPs"/>
    <property type="match status" value="1"/>
</dbReference>
<dbReference type="InterPro" id="IPR046348">
    <property type="entry name" value="SIS_dom_sf"/>
</dbReference>
<dbReference type="PANTHER" id="PTHR30390:SF6">
    <property type="entry name" value="DNAA INITIATOR-ASSOCIATING PROTEIN DIAA"/>
    <property type="match status" value="1"/>
</dbReference>
<dbReference type="AlphaFoldDB" id="A0A917T3L1"/>
<dbReference type="PANTHER" id="PTHR30390">
    <property type="entry name" value="SEDOHEPTULOSE 7-PHOSPHATE ISOMERASE / DNAA INITIATOR-ASSOCIATING FACTOR FOR REPLICATION INITIATION"/>
    <property type="match status" value="1"/>
</dbReference>
<feature type="domain" description="SIS" evidence="4">
    <location>
        <begin position="35"/>
        <end position="190"/>
    </location>
</feature>
<keyword evidence="6" id="KW-1185">Reference proteome</keyword>
<dbReference type="SUPFAM" id="SSF53697">
    <property type="entry name" value="SIS domain"/>
    <property type="match status" value="1"/>
</dbReference>
<name>A0A917T3L1_9ACTN</name>
<feature type="compositionally biased region" description="Low complexity" evidence="3">
    <location>
        <begin position="202"/>
        <end position="234"/>
    </location>
</feature>
<organism evidence="5 6">
    <name type="scientific">Nakamurella endophytica</name>
    <dbReference type="NCBI Taxonomy" id="1748367"/>
    <lineage>
        <taxon>Bacteria</taxon>
        <taxon>Bacillati</taxon>
        <taxon>Actinomycetota</taxon>
        <taxon>Actinomycetes</taxon>
        <taxon>Nakamurellales</taxon>
        <taxon>Nakamurellaceae</taxon>
        <taxon>Nakamurella</taxon>
    </lineage>
</organism>
<evidence type="ECO:0000256" key="2">
    <source>
        <dbReference type="ARBA" id="ARBA00023277"/>
    </source>
</evidence>
<dbReference type="InterPro" id="IPR035461">
    <property type="entry name" value="GmhA/DiaA"/>
</dbReference>
<dbReference type="InterPro" id="IPR014729">
    <property type="entry name" value="Rossmann-like_a/b/a_fold"/>
</dbReference>
<dbReference type="CDD" id="cd05006">
    <property type="entry name" value="SIS_GmhA"/>
    <property type="match status" value="1"/>
</dbReference>
<dbReference type="InterPro" id="IPR004821">
    <property type="entry name" value="Cyt_trans-like"/>
</dbReference>
<dbReference type="Gene3D" id="3.40.50.10490">
    <property type="entry name" value="Glucose-6-phosphate isomerase like protein, domain 1"/>
    <property type="match status" value="1"/>
</dbReference>
<dbReference type="Gene3D" id="3.40.1190.20">
    <property type="match status" value="1"/>
</dbReference>
<dbReference type="InterPro" id="IPR001347">
    <property type="entry name" value="SIS_dom"/>
</dbReference>
<proteinExistence type="predicted"/>
<feature type="compositionally biased region" description="Low complexity" evidence="3">
    <location>
        <begin position="257"/>
        <end position="282"/>
    </location>
</feature>